<reference evidence="2 3" key="1">
    <citation type="submission" date="2017-03" db="EMBL/GenBank/DDBJ databases">
        <title>WGS assembly of Porphyra umbilicalis.</title>
        <authorList>
            <person name="Brawley S.H."/>
            <person name="Blouin N.A."/>
            <person name="Ficko-Blean E."/>
            <person name="Wheeler G.L."/>
            <person name="Lohr M."/>
            <person name="Goodson H.V."/>
            <person name="Jenkins J.W."/>
            <person name="Blaby-Haas C.E."/>
            <person name="Helliwell K.E."/>
            <person name="Chan C."/>
            <person name="Marriage T."/>
            <person name="Bhattacharya D."/>
            <person name="Klein A.S."/>
            <person name="Badis Y."/>
            <person name="Brodie J."/>
            <person name="Cao Y."/>
            <person name="Collen J."/>
            <person name="Dittami S.M."/>
            <person name="Gachon C.M."/>
            <person name="Green B.R."/>
            <person name="Karpowicz S."/>
            <person name="Kim J.W."/>
            <person name="Kudahl U."/>
            <person name="Lin S."/>
            <person name="Michel G."/>
            <person name="Mittag M."/>
            <person name="Olson B.J."/>
            <person name="Pangilinan J."/>
            <person name="Peng Y."/>
            <person name="Qiu H."/>
            <person name="Shu S."/>
            <person name="Singer J.T."/>
            <person name="Smith A.G."/>
            <person name="Sprecher B.N."/>
            <person name="Wagner V."/>
            <person name="Wang W."/>
            <person name="Wang Z.-Y."/>
            <person name="Yan J."/>
            <person name="Yarish C."/>
            <person name="Zoeuner-Riek S."/>
            <person name="Zhuang Y."/>
            <person name="Zou Y."/>
            <person name="Lindquist E.A."/>
            <person name="Grimwood J."/>
            <person name="Barry K."/>
            <person name="Rokhsar D.S."/>
            <person name="Schmutz J."/>
            <person name="Stiller J.W."/>
            <person name="Grossman A.R."/>
            <person name="Prochnik S.E."/>
        </authorList>
    </citation>
    <scope>NUCLEOTIDE SEQUENCE [LARGE SCALE GENOMIC DNA]</scope>
    <source>
        <strain evidence="2">4086291</strain>
    </source>
</reference>
<dbReference type="EMBL" id="KV918790">
    <property type="protein sequence ID" value="OSX79485.1"/>
    <property type="molecule type" value="Genomic_DNA"/>
</dbReference>
<evidence type="ECO:0000313" key="3">
    <source>
        <dbReference type="Proteomes" id="UP000218209"/>
    </source>
</evidence>
<accession>A0A1X6PFF9</accession>
<protein>
    <submittedName>
        <fullName evidence="2">Uncharacterized protein</fullName>
    </submittedName>
</protein>
<name>A0A1X6PFF9_PORUM</name>
<keyword evidence="3" id="KW-1185">Reference proteome</keyword>
<feature type="compositionally biased region" description="Basic residues" evidence="1">
    <location>
        <begin position="22"/>
        <end position="36"/>
    </location>
</feature>
<feature type="region of interest" description="Disordered" evidence="1">
    <location>
        <begin position="1"/>
        <end position="36"/>
    </location>
</feature>
<dbReference type="AlphaFoldDB" id="A0A1X6PFF9"/>
<sequence length="88" mass="9432">MTHDFVTGESVPHHRNPLTTRLARRRRGHAAAPPPRRRCVAVRRPPIVDRGPAAVLPPLPAARVALPPSCISVRATGLAIPSPLPLPP</sequence>
<dbReference type="Proteomes" id="UP000218209">
    <property type="component" value="Unassembled WGS sequence"/>
</dbReference>
<evidence type="ECO:0000313" key="2">
    <source>
        <dbReference type="EMBL" id="OSX79485.1"/>
    </source>
</evidence>
<gene>
    <name evidence="2" type="ORF">BU14_0076s0041</name>
</gene>
<evidence type="ECO:0000256" key="1">
    <source>
        <dbReference type="SAM" id="MobiDB-lite"/>
    </source>
</evidence>
<proteinExistence type="predicted"/>
<organism evidence="2 3">
    <name type="scientific">Porphyra umbilicalis</name>
    <name type="common">Purple laver</name>
    <name type="synonym">Red alga</name>
    <dbReference type="NCBI Taxonomy" id="2786"/>
    <lineage>
        <taxon>Eukaryota</taxon>
        <taxon>Rhodophyta</taxon>
        <taxon>Bangiophyceae</taxon>
        <taxon>Bangiales</taxon>
        <taxon>Bangiaceae</taxon>
        <taxon>Porphyra</taxon>
    </lineage>
</organism>